<feature type="compositionally biased region" description="Polar residues" evidence="1">
    <location>
        <begin position="137"/>
        <end position="151"/>
    </location>
</feature>
<keyword evidence="2" id="KW-1133">Transmembrane helix</keyword>
<gene>
    <name evidence="4" type="ORF">QBC47DRAFT_391839</name>
</gene>
<protein>
    <submittedName>
        <fullName evidence="4">Uncharacterized protein</fullName>
    </submittedName>
</protein>
<feature type="compositionally biased region" description="Low complexity" evidence="1">
    <location>
        <begin position="152"/>
        <end position="173"/>
    </location>
</feature>
<feature type="signal peptide" evidence="3">
    <location>
        <begin position="1"/>
        <end position="20"/>
    </location>
</feature>
<dbReference type="EMBL" id="MU839842">
    <property type="protein sequence ID" value="KAK1751449.1"/>
    <property type="molecule type" value="Genomic_DNA"/>
</dbReference>
<keyword evidence="2" id="KW-0472">Membrane</keyword>
<feature type="chain" id="PRO_5042508442" evidence="3">
    <location>
        <begin position="21"/>
        <end position="324"/>
    </location>
</feature>
<feature type="region of interest" description="Disordered" evidence="1">
    <location>
        <begin position="252"/>
        <end position="324"/>
    </location>
</feature>
<dbReference type="AlphaFoldDB" id="A0AAJ0B4B5"/>
<proteinExistence type="predicted"/>
<keyword evidence="2" id="KW-0812">Transmembrane</keyword>
<dbReference type="Proteomes" id="UP001239445">
    <property type="component" value="Unassembled WGS sequence"/>
</dbReference>
<reference evidence="4" key="1">
    <citation type="submission" date="2023-06" db="EMBL/GenBank/DDBJ databases">
        <title>Genome-scale phylogeny and comparative genomics of the fungal order Sordariales.</title>
        <authorList>
            <consortium name="Lawrence Berkeley National Laboratory"/>
            <person name="Hensen N."/>
            <person name="Bonometti L."/>
            <person name="Westerberg I."/>
            <person name="Brannstrom I.O."/>
            <person name="Guillou S."/>
            <person name="Cros-Aarteil S."/>
            <person name="Calhoun S."/>
            <person name="Haridas S."/>
            <person name="Kuo A."/>
            <person name="Mondo S."/>
            <person name="Pangilinan J."/>
            <person name="Riley R."/>
            <person name="Labutti K."/>
            <person name="Andreopoulos B."/>
            <person name="Lipzen A."/>
            <person name="Chen C."/>
            <person name="Yanf M."/>
            <person name="Daum C."/>
            <person name="Ng V."/>
            <person name="Clum A."/>
            <person name="Steindorff A."/>
            <person name="Ohm R."/>
            <person name="Martin F."/>
            <person name="Silar P."/>
            <person name="Natvig D."/>
            <person name="Lalanne C."/>
            <person name="Gautier V."/>
            <person name="Ament-Velasquez S.L."/>
            <person name="Kruys A."/>
            <person name="Hutchinson M.I."/>
            <person name="Powell A.J."/>
            <person name="Barry K."/>
            <person name="Miller A.N."/>
            <person name="Grigoriev I.V."/>
            <person name="Debuchy R."/>
            <person name="Gladieux P."/>
            <person name="Thoren M.H."/>
            <person name="Johannesson H."/>
        </authorList>
    </citation>
    <scope>NUCLEOTIDE SEQUENCE</scope>
    <source>
        <strain evidence="4">PSN4</strain>
    </source>
</reference>
<evidence type="ECO:0000256" key="2">
    <source>
        <dbReference type="SAM" id="Phobius"/>
    </source>
</evidence>
<sequence length="324" mass="34003">MSRLGRDLWSLSWLASLALAQKLTSTPANFRGFQLYANGAVETITCSDSATFYTSSTYGACCYPGTRCNFATECEGGTAYQIFGGSYTCSSAYPNCYTMTIYDKSPSASSSWLMRGCATNWSAFTIYREVVTTSSQSSTIAPTTGPTVSKQTPSATPTSANPTSRPSETSEPAAAGASQAWIAGAVIGPVVAVAGLGFLAFWLGMKRGKKNTVEPLVLADSSTSGRMSYHPSFQYGGGSPMGAETAPFMQQTNQDPALTGTPSPPTVSGYMYPPQGAYSPGQHPAAPQQHPGPYPAPYSSPGIPQGHFPGPGNMPELANEPIHR</sequence>
<organism evidence="4 5">
    <name type="scientific">Echria macrotheca</name>
    <dbReference type="NCBI Taxonomy" id="438768"/>
    <lineage>
        <taxon>Eukaryota</taxon>
        <taxon>Fungi</taxon>
        <taxon>Dikarya</taxon>
        <taxon>Ascomycota</taxon>
        <taxon>Pezizomycotina</taxon>
        <taxon>Sordariomycetes</taxon>
        <taxon>Sordariomycetidae</taxon>
        <taxon>Sordariales</taxon>
        <taxon>Schizotheciaceae</taxon>
        <taxon>Echria</taxon>
    </lineage>
</organism>
<evidence type="ECO:0000313" key="5">
    <source>
        <dbReference type="Proteomes" id="UP001239445"/>
    </source>
</evidence>
<evidence type="ECO:0000313" key="4">
    <source>
        <dbReference type="EMBL" id="KAK1751449.1"/>
    </source>
</evidence>
<feature type="compositionally biased region" description="Low complexity" evidence="1">
    <location>
        <begin position="280"/>
        <end position="289"/>
    </location>
</feature>
<keyword evidence="5" id="KW-1185">Reference proteome</keyword>
<keyword evidence="3" id="KW-0732">Signal</keyword>
<evidence type="ECO:0000256" key="1">
    <source>
        <dbReference type="SAM" id="MobiDB-lite"/>
    </source>
</evidence>
<feature type="transmembrane region" description="Helical" evidence="2">
    <location>
        <begin position="180"/>
        <end position="203"/>
    </location>
</feature>
<accession>A0AAJ0B4B5</accession>
<evidence type="ECO:0000256" key="3">
    <source>
        <dbReference type="SAM" id="SignalP"/>
    </source>
</evidence>
<name>A0AAJ0B4B5_9PEZI</name>
<comment type="caution">
    <text evidence="4">The sequence shown here is derived from an EMBL/GenBank/DDBJ whole genome shotgun (WGS) entry which is preliminary data.</text>
</comment>
<feature type="region of interest" description="Disordered" evidence="1">
    <location>
        <begin position="137"/>
        <end position="173"/>
    </location>
</feature>